<accession>V5YNT5</accession>
<dbReference type="Gene3D" id="1.10.3210.10">
    <property type="entry name" value="Hypothetical protein af1432"/>
    <property type="match status" value="1"/>
</dbReference>
<protein>
    <submittedName>
        <fullName evidence="2">Metal dependent phosphohydrolase</fullName>
    </submittedName>
</protein>
<reference evidence="2" key="1">
    <citation type="journal article" date="2014" name="Microbiology">
        <title>A 2,4-dichlorophenoxyacetic acid degradation plasmid pM7012 discloses distribution of an unclassified megaplasmid group across bacterial species.</title>
        <authorList>
            <person name="Sakai Y."/>
            <person name="Ogawa N."/>
            <person name="Shimomura Y."/>
            <person name="Fujii T."/>
        </authorList>
    </citation>
    <scope>NUCLEOTIDE SEQUENCE</scope>
    <source>
        <strain evidence="2">M701</strain>
    </source>
</reference>
<dbReference type="PANTHER" id="PTHR46246:SF1">
    <property type="entry name" value="GUANOSINE-3',5'-BIS(DIPHOSPHATE) 3'-PYROPHOSPHOHYDROLASE MESH1"/>
    <property type="match status" value="1"/>
</dbReference>
<evidence type="ECO:0000313" key="2">
    <source>
        <dbReference type="EMBL" id="BAO19062.1"/>
    </source>
</evidence>
<sequence length="181" mass="20142">MVTHVSDWTLADVRDFAAKAHADEGQVREYTGEPYIVHPISVAGLVATVPDVTKEMIAAAILHDVPDDTRERHETIAERFGVTVGRYVRQLSNVTRAGDGPRAWRMEKERAHSAAADPEVKTIKIGDIISNTISIVTLNREFARIYLPEKRLQLDVLREGDQGLFLMASNIIERGLAELSI</sequence>
<geneLocation type="plasmid" evidence="2">
    <name>pM7012</name>
</geneLocation>
<dbReference type="GO" id="GO:0008893">
    <property type="term" value="F:guanosine-3',5'-bis(diphosphate) 3'-diphosphatase activity"/>
    <property type="evidence" value="ECO:0007669"/>
    <property type="project" value="TreeGrafter"/>
</dbReference>
<name>V5YNT5_9BURK</name>
<feature type="domain" description="HD/PDEase" evidence="1">
    <location>
        <begin position="31"/>
        <end position="141"/>
    </location>
</feature>
<dbReference type="PANTHER" id="PTHR46246">
    <property type="entry name" value="GUANOSINE-3',5'-BIS(DIPHOSPHATE) 3'-PYROPHOSPHOHYDROLASE MESH1"/>
    <property type="match status" value="1"/>
</dbReference>
<dbReference type="InterPro" id="IPR003607">
    <property type="entry name" value="HD/PDEase_dom"/>
</dbReference>
<dbReference type="SUPFAM" id="SSF109604">
    <property type="entry name" value="HD-domain/PDEase-like"/>
    <property type="match status" value="1"/>
</dbReference>
<proteinExistence type="predicted"/>
<dbReference type="EMBL" id="AB853026">
    <property type="protein sequence ID" value="BAO19062.1"/>
    <property type="molecule type" value="Genomic_DNA"/>
</dbReference>
<evidence type="ECO:0000259" key="1">
    <source>
        <dbReference type="SMART" id="SM00471"/>
    </source>
</evidence>
<dbReference type="SMART" id="SM00471">
    <property type="entry name" value="HDc"/>
    <property type="match status" value="1"/>
</dbReference>
<organism evidence="2">
    <name type="scientific">Burkholderia sp. M701</name>
    <dbReference type="NCBI Taxonomy" id="326454"/>
    <lineage>
        <taxon>Bacteria</taxon>
        <taxon>Pseudomonadati</taxon>
        <taxon>Pseudomonadota</taxon>
        <taxon>Betaproteobacteria</taxon>
        <taxon>Burkholderiales</taxon>
        <taxon>Burkholderiaceae</taxon>
        <taxon>Burkholderia</taxon>
    </lineage>
</organism>
<keyword evidence="2" id="KW-0614">Plasmid</keyword>
<reference evidence="2" key="2">
    <citation type="submission" date="2024-06" db="EMBL/GenBank/DDBJ databases">
        <authorList>
            <person name="Sakai Y."/>
            <person name="Fujii T."/>
        </authorList>
    </citation>
    <scope>NUCLEOTIDE SEQUENCE</scope>
    <source>
        <strain evidence="2">M701</strain>
        <plasmid evidence="2">pM7012</plasmid>
    </source>
</reference>
<dbReference type="InterPro" id="IPR052194">
    <property type="entry name" value="MESH1"/>
</dbReference>
<dbReference type="AlphaFoldDB" id="V5YNT5"/>
<dbReference type="Pfam" id="PF13328">
    <property type="entry name" value="HD_4"/>
    <property type="match status" value="1"/>
</dbReference>